<evidence type="ECO:0000313" key="3">
    <source>
        <dbReference type="Proteomes" id="UP001595891"/>
    </source>
</evidence>
<dbReference type="InterPro" id="IPR017517">
    <property type="entry name" value="Maleyloyr_isom"/>
</dbReference>
<comment type="caution">
    <text evidence="2">The sequence shown here is derived from an EMBL/GenBank/DDBJ whole genome shotgun (WGS) entry which is preliminary data.</text>
</comment>
<dbReference type="GO" id="GO:0016853">
    <property type="term" value="F:isomerase activity"/>
    <property type="evidence" value="ECO:0007669"/>
    <property type="project" value="UniProtKB-KW"/>
</dbReference>
<keyword evidence="3" id="KW-1185">Reference proteome</keyword>
<protein>
    <submittedName>
        <fullName evidence="2">Maleylpyruvate isomerase family mycothiol-dependent enzyme</fullName>
    </submittedName>
</protein>
<dbReference type="InterPro" id="IPR034660">
    <property type="entry name" value="DinB/YfiT-like"/>
</dbReference>
<reference evidence="3" key="1">
    <citation type="journal article" date="2019" name="Int. J. Syst. Evol. Microbiol.">
        <title>The Global Catalogue of Microorganisms (GCM) 10K type strain sequencing project: providing services to taxonomists for standard genome sequencing and annotation.</title>
        <authorList>
            <consortium name="The Broad Institute Genomics Platform"/>
            <consortium name="The Broad Institute Genome Sequencing Center for Infectious Disease"/>
            <person name="Wu L."/>
            <person name="Ma J."/>
        </authorList>
    </citation>
    <scope>NUCLEOTIDE SEQUENCE [LARGE SCALE GENOMIC DNA]</scope>
    <source>
        <strain evidence="3">CCUG 49560</strain>
    </source>
</reference>
<proteinExistence type="predicted"/>
<dbReference type="EMBL" id="JBHSFN010000001">
    <property type="protein sequence ID" value="MFC4585051.1"/>
    <property type="molecule type" value="Genomic_DNA"/>
</dbReference>
<keyword evidence="2" id="KW-0413">Isomerase</keyword>
<dbReference type="Proteomes" id="UP001595891">
    <property type="component" value="Unassembled WGS sequence"/>
</dbReference>
<feature type="domain" description="Mycothiol-dependent maleylpyruvate isomerase metal-binding" evidence="1">
    <location>
        <begin position="14"/>
        <end position="144"/>
    </location>
</feature>
<sequence length="247" mass="25992">MTKPDRAAAVFDDLAAECDQLDAILAALEPDVWERLSAASGWTIADVVLHLAQTDEAVVASVAGDMSSPTGASVDTVMDDLVAGERGAPGDKVLERWRTSYKAALGALRGCPPGERLQWVASTLSAPALATTRIAEHWAHALDITEPLGLGYPDTDRLRHVAWLGHRTLPYAFAVAGEQGGPVRCELTGPSGEVWRFGDADAPSVITGTAGEFCRVGAQRLAAKDSSLTTEGPYGAAALRVLRNYAA</sequence>
<gene>
    <name evidence="2" type="ORF">ACFO8L_03125</name>
</gene>
<dbReference type="SUPFAM" id="SSF109854">
    <property type="entry name" value="DinB/YfiT-like putative metalloenzymes"/>
    <property type="match status" value="1"/>
</dbReference>
<name>A0ABV9E6D4_9ACTN</name>
<dbReference type="InterPro" id="IPR024344">
    <property type="entry name" value="MDMPI_metal-binding"/>
</dbReference>
<accession>A0ABV9E6D4</accession>
<dbReference type="Gene3D" id="1.20.120.450">
    <property type="entry name" value="dinb family like domain"/>
    <property type="match status" value="1"/>
</dbReference>
<dbReference type="Pfam" id="PF11716">
    <property type="entry name" value="MDMPI_N"/>
    <property type="match status" value="1"/>
</dbReference>
<dbReference type="NCBIfam" id="TIGR03083">
    <property type="entry name" value="maleylpyruvate isomerase family mycothiol-dependent enzyme"/>
    <property type="match status" value="1"/>
</dbReference>
<dbReference type="RefSeq" id="WP_262841081.1">
    <property type="nucleotide sequence ID" value="NZ_JANZYP010000003.1"/>
</dbReference>
<organism evidence="2 3">
    <name type="scientific">Sphaerisporangium corydalis</name>
    <dbReference type="NCBI Taxonomy" id="1441875"/>
    <lineage>
        <taxon>Bacteria</taxon>
        <taxon>Bacillati</taxon>
        <taxon>Actinomycetota</taxon>
        <taxon>Actinomycetes</taxon>
        <taxon>Streptosporangiales</taxon>
        <taxon>Streptosporangiaceae</taxon>
        <taxon>Sphaerisporangium</taxon>
    </lineage>
</organism>
<evidence type="ECO:0000313" key="2">
    <source>
        <dbReference type="EMBL" id="MFC4585051.1"/>
    </source>
</evidence>
<evidence type="ECO:0000259" key="1">
    <source>
        <dbReference type="Pfam" id="PF11716"/>
    </source>
</evidence>